<dbReference type="AlphaFoldDB" id="A0A7S0DRI3"/>
<organism evidence="2">
    <name type="scientific">Amorphochlora amoebiformis</name>
    <dbReference type="NCBI Taxonomy" id="1561963"/>
    <lineage>
        <taxon>Eukaryota</taxon>
        <taxon>Sar</taxon>
        <taxon>Rhizaria</taxon>
        <taxon>Cercozoa</taxon>
        <taxon>Chlorarachniophyceae</taxon>
        <taxon>Amorphochlora</taxon>
    </lineage>
</organism>
<evidence type="ECO:0000313" key="2">
    <source>
        <dbReference type="EMBL" id="CAD8461486.1"/>
    </source>
</evidence>
<sequence length="217" mass="25262">MLLELFAVIIASVRSEGTARDFHPRLSKGRRFGGPYVCGSAMSTLHRLRGAGMTSPWEDFEELTTPIGQYGSVYYMDAIPNEDADWTYEVMFIPLDDNPVIAKNVNVTIRRNWLFVSYQREGSSNATVLCDRQLHRTVTVEDSYWDVDRFFDARKGIRVCLRKEDATWIWVAGFKEEEIRKFGQKEADLFDGANVYRKPPLEPKKRTRYQKYRGVRR</sequence>
<evidence type="ECO:0000256" key="1">
    <source>
        <dbReference type="SAM" id="SignalP"/>
    </source>
</evidence>
<protein>
    <recommendedName>
        <fullName evidence="3">CS domain-containing protein</fullName>
    </recommendedName>
</protein>
<feature type="signal peptide" evidence="1">
    <location>
        <begin position="1"/>
        <end position="19"/>
    </location>
</feature>
<accession>A0A7S0DRI3</accession>
<proteinExistence type="predicted"/>
<gene>
    <name evidence="2" type="ORF">LAMO00422_LOCUS20446</name>
</gene>
<keyword evidence="1" id="KW-0732">Signal</keyword>
<reference evidence="2" key="1">
    <citation type="submission" date="2021-01" db="EMBL/GenBank/DDBJ databases">
        <authorList>
            <person name="Corre E."/>
            <person name="Pelletier E."/>
            <person name="Niang G."/>
            <person name="Scheremetjew M."/>
            <person name="Finn R."/>
            <person name="Kale V."/>
            <person name="Holt S."/>
            <person name="Cochrane G."/>
            <person name="Meng A."/>
            <person name="Brown T."/>
            <person name="Cohen L."/>
        </authorList>
    </citation>
    <scope>NUCLEOTIDE SEQUENCE</scope>
    <source>
        <strain evidence="2">CCMP2058</strain>
    </source>
</reference>
<name>A0A7S0DRI3_9EUKA</name>
<dbReference type="InterPro" id="IPR008978">
    <property type="entry name" value="HSP20-like_chaperone"/>
</dbReference>
<dbReference type="SUPFAM" id="SSF49764">
    <property type="entry name" value="HSP20-like chaperones"/>
    <property type="match status" value="1"/>
</dbReference>
<feature type="chain" id="PRO_5031493714" description="CS domain-containing protein" evidence="1">
    <location>
        <begin position="20"/>
        <end position="217"/>
    </location>
</feature>
<evidence type="ECO:0008006" key="3">
    <source>
        <dbReference type="Google" id="ProtNLM"/>
    </source>
</evidence>
<dbReference type="Gene3D" id="2.60.40.790">
    <property type="match status" value="1"/>
</dbReference>
<dbReference type="EMBL" id="HBEM01029995">
    <property type="protein sequence ID" value="CAD8461486.1"/>
    <property type="molecule type" value="Transcribed_RNA"/>
</dbReference>